<dbReference type="STRING" id="3218.A0A2K1J2T2"/>
<name>A0A2K1J2T2_PHYPA</name>
<dbReference type="GeneID" id="112294605"/>
<dbReference type="EnsemblPlants" id="Pp3c17_5660V3.3">
    <property type="protein sequence ID" value="Pp3c17_5660V3.3"/>
    <property type="gene ID" value="Pp3c17_5660"/>
</dbReference>
<dbReference type="FunCoup" id="A0A2K1J2T2">
    <property type="interactions" value="1365"/>
</dbReference>
<dbReference type="Gene3D" id="1.25.10.10">
    <property type="entry name" value="Leucine-rich Repeat Variant"/>
    <property type="match status" value="1"/>
</dbReference>
<dbReference type="OrthoDB" id="5086500at2759"/>
<accession>A0A2K1J2T2</accession>
<evidence type="ECO:0000313" key="2">
    <source>
        <dbReference type="EnsemblPlants" id="Pp3c17_5660V3.1"/>
    </source>
</evidence>
<dbReference type="PANTHER" id="PTHR48202:SF1">
    <property type="entry name" value="ALPHA_BETA-HYDROLASES SUPERFAMILY PROTEIN"/>
    <property type="match status" value="1"/>
</dbReference>
<reference evidence="1 3" key="2">
    <citation type="journal article" date="2018" name="Plant J.">
        <title>The Physcomitrella patens chromosome-scale assembly reveals moss genome structure and evolution.</title>
        <authorList>
            <person name="Lang D."/>
            <person name="Ullrich K.K."/>
            <person name="Murat F."/>
            <person name="Fuchs J."/>
            <person name="Jenkins J."/>
            <person name="Haas F.B."/>
            <person name="Piednoel M."/>
            <person name="Gundlach H."/>
            <person name="Van Bel M."/>
            <person name="Meyberg R."/>
            <person name="Vives C."/>
            <person name="Morata J."/>
            <person name="Symeonidi A."/>
            <person name="Hiss M."/>
            <person name="Muchero W."/>
            <person name="Kamisugi Y."/>
            <person name="Saleh O."/>
            <person name="Blanc G."/>
            <person name="Decker E.L."/>
            <person name="van Gessel N."/>
            <person name="Grimwood J."/>
            <person name="Hayes R.D."/>
            <person name="Graham S.W."/>
            <person name="Gunter L.E."/>
            <person name="McDaniel S.F."/>
            <person name="Hoernstein S.N.W."/>
            <person name="Larsson A."/>
            <person name="Li F.W."/>
            <person name="Perroud P.F."/>
            <person name="Phillips J."/>
            <person name="Ranjan P."/>
            <person name="Rokshar D.S."/>
            <person name="Rothfels C.J."/>
            <person name="Schneider L."/>
            <person name="Shu S."/>
            <person name="Stevenson D.W."/>
            <person name="Thummler F."/>
            <person name="Tillich M."/>
            <person name="Villarreal Aguilar J.C."/>
            <person name="Widiez T."/>
            <person name="Wong G.K."/>
            <person name="Wymore A."/>
            <person name="Zhang Y."/>
            <person name="Zimmer A.D."/>
            <person name="Quatrano R.S."/>
            <person name="Mayer K.F.X."/>
            <person name="Goodstein D."/>
            <person name="Casacuberta J.M."/>
            <person name="Vandepoele K."/>
            <person name="Reski R."/>
            <person name="Cuming A.C."/>
            <person name="Tuskan G.A."/>
            <person name="Maumus F."/>
            <person name="Salse J."/>
            <person name="Schmutz J."/>
            <person name="Rensing S.A."/>
        </authorList>
    </citation>
    <scope>NUCLEOTIDE SEQUENCE [LARGE SCALE GENOMIC DNA]</scope>
    <source>
        <strain evidence="2 3">cv. Gransden 2004</strain>
    </source>
</reference>
<dbReference type="EnsemblPlants" id="Pp3c17_5660V3.1">
    <property type="protein sequence ID" value="Pp3c17_5660V3.1"/>
    <property type="gene ID" value="Pp3c17_5660"/>
</dbReference>
<dbReference type="InterPro" id="IPR029058">
    <property type="entry name" value="AB_hydrolase_fold"/>
</dbReference>
<reference evidence="2" key="3">
    <citation type="submission" date="2020-12" db="UniProtKB">
        <authorList>
            <consortium name="EnsemblPlants"/>
        </authorList>
    </citation>
    <scope>IDENTIFICATION</scope>
</reference>
<reference evidence="1 3" key="1">
    <citation type="journal article" date="2008" name="Science">
        <title>The Physcomitrella genome reveals evolutionary insights into the conquest of land by plants.</title>
        <authorList>
            <person name="Rensing S."/>
            <person name="Lang D."/>
            <person name="Zimmer A."/>
            <person name="Terry A."/>
            <person name="Salamov A."/>
            <person name="Shapiro H."/>
            <person name="Nishiyama T."/>
            <person name="Perroud P.-F."/>
            <person name="Lindquist E."/>
            <person name="Kamisugi Y."/>
            <person name="Tanahashi T."/>
            <person name="Sakakibara K."/>
            <person name="Fujita T."/>
            <person name="Oishi K."/>
            <person name="Shin-I T."/>
            <person name="Kuroki Y."/>
            <person name="Toyoda A."/>
            <person name="Suzuki Y."/>
            <person name="Hashimoto A."/>
            <person name="Yamaguchi K."/>
            <person name="Sugano A."/>
            <person name="Kohara Y."/>
            <person name="Fujiyama A."/>
            <person name="Anterola A."/>
            <person name="Aoki S."/>
            <person name="Ashton N."/>
            <person name="Barbazuk W.B."/>
            <person name="Barker E."/>
            <person name="Bennetzen J."/>
            <person name="Bezanilla M."/>
            <person name="Blankenship R."/>
            <person name="Cho S.H."/>
            <person name="Dutcher S."/>
            <person name="Estelle M."/>
            <person name="Fawcett J.A."/>
            <person name="Gundlach H."/>
            <person name="Hanada K."/>
            <person name="Heyl A."/>
            <person name="Hicks K.A."/>
            <person name="Hugh J."/>
            <person name="Lohr M."/>
            <person name="Mayer K."/>
            <person name="Melkozernov A."/>
            <person name="Murata T."/>
            <person name="Nelson D."/>
            <person name="Pils B."/>
            <person name="Prigge M."/>
            <person name="Reiss B."/>
            <person name="Renner T."/>
            <person name="Rombauts S."/>
            <person name="Rushton P."/>
            <person name="Sanderfoot A."/>
            <person name="Schween G."/>
            <person name="Shiu S.-H."/>
            <person name="Stueber K."/>
            <person name="Theodoulou F.L."/>
            <person name="Tu H."/>
            <person name="Van de Peer Y."/>
            <person name="Verrier P.J."/>
            <person name="Waters E."/>
            <person name="Wood A."/>
            <person name="Yang L."/>
            <person name="Cove D."/>
            <person name="Cuming A."/>
            <person name="Hasebe M."/>
            <person name="Lucas S."/>
            <person name="Mishler D.B."/>
            <person name="Reski R."/>
            <person name="Grigoriev I."/>
            <person name="Quatrano R.S."/>
            <person name="Boore J.L."/>
        </authorList>
    </citation>
    <scope>NUCLEOTIDE SEQUENCE [LARGE SCALE GENOMIC DNA]</scope>
    <source>
        <strain evidence="2 3">cv. Gransden 2004</strain>
    </source>
</reference>
<dbReference type="Gramene" id="Pp3c17_5660V3.4">
    <property type="protein sequence ID" value="Pp3c17_5660V3.4"/>
    <property type="gene ID" value="Pp3c17_5660"/>
</dbReference>
<dbReference type="Gramene" id="Pp3c17_5660V3.1">
    <property type="protein sequence ID" value="Pp3c17_5660V3.1"/>
    <property type="gene ID" value="Pp3c17_5660"/>
</dbReference>
<dbReference type="PANTHER" id="PTHR48202">
    <property type="entry name" value="ALPHA/BETA-HYDROLASES SUPERFAMILY PROTEIN"/>
    <property type="match status" value="1"/>
</dbReference>
<protein>
    <recommendedName>
        <fullName evidence="4">Protein SERAC1</fullName>
    </recommendedName>
</protein>
<evidence type="ECO:0000313" key="1">
    <source>
        <dbReference type="EMBL" id="PNR35837.1"/>
    </source>
</evidence>
<dbReference type="Gramene" id="Pp3c17_5660V3.3">
    <property type="protein sequence ID" value="Pp3c17_5660V3.3"/>
    <property type="gene ID" value="Pp3c17_5660"/>
</dbReference>
<dbReference type="KEGG" id="ppp:112294605"/>
<dbReference type="InterPro" id="IPR016024">
    <property type="entry name" value="ARM-type_fold"/>
</dbReference>
<dbReference type="EMBL" id="ABEU02000017">
    <property type="protein sequence ID" value="PNR35837.1"/>
    <property type="molecule type" value="Genomic_DNA"/>
</dbReference>
<dbReference type="EnsemblPlants" id="Pp3c17_5660V3.4">
    <property type="protein sequence ID" value="Pp3c17_5660V3.4"/>
    <property type="gene ID" value="Pp3c17_5660"/>
</dbReference>
<dbReference type="Proteomes" id="UP000006727">
    <property type="component" value="Chromosome 17"/>
</dbReference>
<dbReference type="SUPFAM" id="SSF53474">
    <property type="entry name" value="alpha/beta-Hydrolases"/>
    <property type="match status" value="1"/>
</dbReference>
<evidence type="ECO:0000313" key="3">
    <source>
        <dbReference type="Proteomes" id="UP000006727"/>
    </source>
</evidence>
<sequence>MLTSMRLRRQLWVQLRRSGGQENLRIASLWVPSWTGPGVVGDSCASARSKAWGDGAGLGFRRSQYGISSEAGGSSLPPVSSSAPLQSGLGKEFENSLNSAATLGRGLPTLLKRDDGYGVKNGALFMAGAGTIALLSIFAASPDALNSFPDVKHRVESGFSVVWSSSAGIGRELMKMAERVKDVSVRSLVDFVEAFASIWVLARCIAAVLLSSVDNASSEVATWWRPRVASFIADLAAHEARRKAILVSGDGMVVDWLLKAVGGSRPACQFTQAEASRALAYLLSDVNTSESVLGRPHSLPYLLHFASSIQVNDAVESVSSGRKGEGTPEERGVSKGKSLLVAAIMDLVTTSCEIGDTATGFRPMLPGKADPADVAAVLQVVERGWLVDDGEEHGDEGDSDRGGIEGIGIRVLGGTEIVGVQRTAASIRQQTLYSYLNKIMTSFTASVFPMDESLISHFGWSHGQNGDLHRVEYNGNVSGFGRKAHSDSLSSSYGLWDDLPGRFVAVPLAAWALATWAQASNENRSTIKSIDKEGDALLAAVVAPERSVRWHGATAMKYLLQSMDNDCHEVAARWSSALLEMAAQATTDKDMQLTSSAMTSFAACISQCQSARVLAMDKGFPTLREIAKLTERDESIQGAIAQSLDVLTSSRSGLSVDESKKWSPILLRWVCTYKPDSLARSCGCRILNRVVNSLGQDGIPISQAWLAMLLMNIVNESKPKLGKAKGASIVEAKERLLVQSQLVVQAAAAAGDIAKVVAREAEASAATELSVKGVAESARELPMVGFFLSPVAGQTKESPRKVTAREAASCTLKALKALTELIAEDQGGRRRVLEAGGLCLLRRLLLCDDFDQWAAAEEVDFLNRDASNQAANAGQQEKPPAVSPRVEPISGMTMHIKKHATRLLASLSLHPSACATIAKDPEWCAWLASCARGHTSDYKVRSYARAVLHHVSLTKAMMEDMTSESSASERQSNLGVIEVSEESLGEIWPRYEDSIFLMNPDSMYWGALSSKDYVGASRGNYLHEHVELQHDTRYGEREDDGEPVLDVVFVHGLMGGPYRTWHIAENKSSTTSGLVEKIDEDAGKAGTSWPEDWLTEDLPDCRLLTVKYKTNLTQWSGATLPLQEVSSMLLDKLVAAGVGKRPVVFISHSMGGLVVKQLLVQASQDDKRHDEKRAQLLEQTSGIVFYSCPHFGSKLADVPWRIGLVFRPAPSIAELRSGSPKLEELNRFIRQLHDKRGLNVLSFNETKVTPLIEGYGGYGFRMEVVTKDSAYPGFGELVSLEGTDHINSCKPICRTDPAYTRTLGFLQKVIETARQSKREQE</sequence>
<dbReference type="InterPro" id="IPR011989">
    <property type="entry name" value="ARM-like"/>
</dbReference>
<evidence type="ECO:0008006" key="4">
    <source>
        <dbReference type="Google" id="ProtNLM"/>
    </source>
</evidence>
<dbReference type="Gene3D" id="3.40.50.1820">
    <property type="entry name" value="alpha/beta hydrolase"/>
    <property type="match status" value="1"/>
</dbReference>
<dbReference type="PaxDb" id="3218-PP1S26_111V6.1"/>
<proteinExistence type="predicted"/>
<gene>
    <name evidence="2" type="primary">LOC112294605</name>
    <name evidence="1" type="ORF">PHYPA_021687</name>
</gene>
<keyword evidence="3" id="KW-1185">Reference proteome</keyword>
<dbReference type="SUPFAM" id="SSF48371">
    <property type="entry name" value="ARM repeat"/>
    <property type="match status" value="1"/>
</dbReference>
<organism evidence="1">
    <name type="scientific">Physcomitrium patens</name>
    <name type="common">Spreading-leaved earth moss</name>
    <name type="synonym">Physcomitrella patens</name>
    <dbReference type="NCBI Taxonomy" id="3218"/>
    <lineage>
        <taxon>Eukaryota</taxon>
        <taxon>Viridiplantae</taxon>
        <taxon>Streptophyta</taxon>
        <taxon>Embryophyta</taxon>
        <taxon>Bryophyta</taxon>
        <taxon>Bryophytina</taxon>
        <taxon>Bryopsida</taxon>
        <taxon>Funariidae</taxon>
        <taxon>Funariales</taxon>
        <taxon>Funariaceae</taxon>
        <taxon>Physcomitrium</taxon>
    </lineage>
</organism>
<dbReference type="RefSeq" id="XP_024401021.1">
    <property type="nucleotide sequence ID" value="XM_024545253.2"/>
</dbReference>